<name>A0A7D6V972_9NOCA</name>
<dbReference type="GO" id="GO:0000155">
    <property type="term" value="F:phosphorelay sensor kinase activity"/>
    <property type="evidence" value="ECO:0007669"/>
    <property type="project" value="InterPro"/>
</dbReference>
<protein>
    <submittedName>
        <fullName evidence="3">Histidine kinase</fullName>
    </submittedName>
</protein>
<dbReference type="Proteomes" id="UP000515512">
    <property type="component" value="Chromosome"/>
</dbReference>
<dbReference type="InterPro" id="IPR003594">
    <property type="entry name" value="HATPase_dom"/>
</dbReference>
<gene>
    <name evidence="3" type="ORF">H0264_30085</name>
</gene>
<evidence type="ECO:0000259" key="1">
    <source>
        <dbReference type="Pfam" id="PF02518"/>
    </source>
</evidence>
<dbReference type="EMBL" id="CP059399">
    <property type="protein sequence ID" value="QLY29473.1"/>
    <property type="molecule type" value="Genomic_DNA"/>
</dbReference>
<dbReference type="Pfam" id="PF02518">
    <property type="entry name" value="HATPase_c"/>
    <property type="match status" value="1"/>
</dbReference>
<feature type="domain" description="Histidine kinase/HSP90-like ATPase" evidence="1">
    <location>
        <begin position="281"/>
        <end position="389"/>
    </location>
</feature>
<dbReference type="PANTHER" id="PTHR34220:SF7">
    <property type="entry name" value="SENSOR HISTIDINE KINASE YPDA"/>
    <property type="match status" value="1"/>
</dbReference>
<accession>A0A7D6V972</accession>
<dbReference type="InterPro" id="IPR036890">
    <property type="entry name" value="HATPase_C_sf"/>
</dbReference>
<dbReference type="Pfam" id="PF06580">
    <property type="entry name" value="His_kinase"/>
    <property type="match status" value="1"/>
</dbReference>
<dbReference type="InterPro" id="IPR050640">
    <property type="entry name" value="Bact_2-comp_sensor_kinase"/>
</dbReference>
<evidence type="ECO:0000313" key="3">
    <source>
        <dbReference type="EMBL" id="QLY29473.1"/>
    </source>
</evidence>
<keyword evidence="4" id="KW-1185">Reference proteome</keyword>
<reference evidence="3 4" key="1">
    <citation type="submission" date="2020-07" db="EMBL/GenBank/DDBJ databases">
        <authorList>
            <person name="Zhuang K."/>
            <person name="Ran Y."/>
        </authorList>
    </citation>
    <scope>NUCLEOTIDE SEQUENCE [LARGE SCALE GENOMIC DNA]</scope>
    <source>
        <strain evidence="3 4">WCH-YHL-001</strain>
    </source>
</reference>
<dbReference type="PANTHER" id="PTHR34220">
    <property type="entry name" value="SENSOR HISTIDINE KINASE YPDA"/>
    <property type="match status" value="1"/>
</dbReference>
<dbReference type="KEGG" id="nhu:H0264_30085"/>
<dbReference type="GO" id="GO:0016020">
    <property type="term" value="C:membrane"/>
    <property type="evidence" value="ECO:0007669"/>
    <property type="project" value="InterPro"/>
</dbReference>
<dbReference type="InterPro" id="IPR010559">
    <property type="entry name" value="Sig_transdc_His_kin_internal"/>
</dbReference>
<dbReference type="AlphaFoldDB" id="A0A7D6V972"/>
<proteinExistence type="predicted"/>
<evidence type="ECO:0000259" key="2">
    <source>
        <dbReference type="Pfam" id="PF06580"/>
    </source>
</evidence>
<dbReference type="SUPFAM" id="SSF55874">
    <property type="entry name" value="ATPase domain of HSP90 chaperone/DNA topoisomerase II/histidine kinase"/>
    <property type="match status" value="1"/>
</dbReference>
<organism evidence="3 4">
    <name type="scientific">Nocardia huaxiensis</name>
    <dbReference type="NCBI Taxonomy" id="2755382"/>
    <lineage>
        <taxon>Bacteria</taxon>
        <taxon>Bacillati</taxon>
        <taxon>Actinomycetota</taxon>
        <taxon>Actinomycetes</taxon>
        <taxon>Mycobacteriales</taxon>
        <taxon>Nocardiaceae</taxon>
        <taxon>Nocardia</taxon>
    </lineage>
</organism>
<evidence type="ECO:0000313" key="4">
    <source>
        <dbReference type="Proteomes" id="UP000515512"/>
    </source>
</evidence>
<dbReference type="RefSeq" id="WP_181580677.1">
    <property type="nucleotide sequence ID" value="NZ_CP059399.1"/>
</dbReference>
<keyword evidence="3" id="KW-0418">Kinase</keyword>
<dbReference type="Gene3D" id="3.30.565.10">
    <property type="entry name" value="Histidine kinase-like ATPase, C-terminal domain"/>
    <property type="match status" value="1"/>
</dbReference>
<feature type="domain" description="Signal transduction histidine kinase internal region" evidence="2">
    <location>
        <begin position="184"/>
        <end position="262"/>
    </location>
</feature>
<keyword evidence="3" id="KW-0808">Transferase</keyword>
<sequence length="396" mass="41671">MTAVAVIVAGLLIAGAVLAWPRTRRTVTTSAERAVHSTLHTASLAARPLRAGLTVESAEEAAPHLRALTGAAALGVADPEGGLLAWDGVHGDLDEVFLDAARQAVAGERRILVIAGDSGEYPRRTVTAQPLLIEDTGVVGVLGIVTGGQPEPGMLGALAEVARYVCGQLELAELDASRARLDRAEVRALRAQISPHFIYNALNTIASFVRTDPGRARELILEFADFTRYSFRSAAEYTVLSDELNNIDRYLALERARFGDALQVRLRIAPEVLGVVLPFLALQPLVENAVRHGLAPRPGGGTVSIAAVDEGTDCVISVEDDGVGMDPELLRSGALDAVESSGGPARFEAAHVGLANVDDRLRAAFGNDYGLVVETAPGAGTKVSMRVPKFRAGITA</sequence>